<evidence type="ECO:0000256" key="3">
    <source>
        <dbReference type="ARBA" id="ARBA00022917"/>
    </source>
</evidence>
<keyword evidence="2" id="KW-0963">Cytoplasm</keyword>
<protein>
    <submittedName>
        <fullName evidence="6">Selenocysteine-specific translation elongation factor</fullName>
    </submittedName>
</protein>
<gene>
    <name evidence="6" type="primary">selB</name>
    <name evidence="6" type="ORF">JQN83_05120</name>
</gene>
<comment type="subcellular location">
    <subcellularLocation>
        <location evidence="1">Cytoplasm</location>
    </subcellularLocation>
</comment>
<dbReference type="SUPFAM" id="SSF52540">
    <property type="entry name" value="P-loop containing nucleoside triphosphate hydrolases"/>
    <property type="match status" value="1"/>
</dbReference>
<dbReference type="Pfam" id="PF25461">
    <property type="entry name" value="Beta-barrel_SelB"/>
    <property type="match status" value="1"/>
</dbReference>
<evidence type="ECO:0000259" key="5">
    <source>
        <dbReference type="PROSITE" id="PS51722"/>
    </source>
</evidence>
<proteinExistence type="predicted"/>
<keyword evidence="4" id="KW-0342">GTP-binding</keyword>
<evidence type="ECO:0000313" key="7">
    <source>
        <dbReference type="Proteomes" id="UP000671399"/>
    </source>
</evidence>
<dbReference type="PANTHER" id="PTHR43721">
    <property type="entry name" value="ELONGATION FACTOR TU-RELATED"/>
    <property type="match status" value="1"/>
</dbReference>
<dbReference type="NCBIfam" id="TIGR00475">
    <property type="entry name" value="selB"/>
    <property type="match status" value="1"/>
</dbReference>
<dbReference type="GO" id="GO:0003746">
    <property type="term" value="F:translation elongation factor activity"/>
    <property type="evidence" value="ECO:0007669"/>
    <property type="project" value="UniProtKB-KW"/>
</dbReference>
<dbReference type="PANTHER" id="PTHR43721:SF22">
    <property type="entry name" value="ELONGATION FACTOR TU, MITOCHONDRIAL"/>
    <property type="match status" value="1"/>
</dbReference>
<dbReference type="InterPro" id="IPR036388">
    <property type="entry name" value="WH-like_DNA-bd_sf"/>
</dbReference>
<sequence>MHVVATAGHVDHGKSTLVRALTGMEPDRWAEERRRGMTIDLGFAWTALPTGDTVAFVDVPGHERFVPNMLAGVGPVPAALVVVAADEGWMPQSAEHLAALHALGVSHGLLVVTRADLADPGPAAAQARARLAATSLGAVESVAVSAVTGVGLPELRAALGRLVARLPPPRTDGPVRLWIDRAFTIRGSGTVVTGTLGGGELHVGDQVALATTGEPVRVRGLHRLGTAASRVAAVARVAVNLRGVPRDRLGRGDALLTPGEFHRTDLLDVRLAGDPVGDLPVTLTLHVGSAAVPARVRPLGADTVRLRLARPLPLLIGDRALLRDPGRHHVCGGVTVLDVAPPPLSRRGAAAARATVLTDLDGQPDLAGELRRRRLVRAGELTRMGVTGAVAPVAGDWLADPGHWRWLGGRLVEEVTAWVAAHPLEAGAPVEALRQRLGLPDRALVEALVRPPLTLRAGRIGTGASGGLPEPVARAVDRVRSEYATHPFRAPQADRLAALGLGPREVGAAVRAGALLRLADNVVLLPDAADEAVRVLARLPQPFTLSAARQALDTTRRVAVPLLELLDRRGVTRRLPDDAREVTGTG</sequence>
<dbReference type="Pfam" id="PF09107">
    <property type="entry name" value="WHD_3rd_SelB"/>
    <property type="match status" value="1"/>
</dbReference>
<evidence type="ECO:0000256" key="1">
    <source>
        <dbReference type="ARBA" id="ARBA00004496"/>
    </source>
</evidence>
<dbReference type="SUPFAM" id="SSF50447">
    <property type="entry name" value="Translation proteins"/>
    <property type="match status" value="1"/>
</dbReference>
<dbReference type="SUPFAM" id="SSF46785">
    <property type="entry name" value="Winged helix' DNA-binding domain"/>
    <property type="match status" value="1"/>
</dbReference>
<keyword evidence="7" id="KW-1185">Reference proteome</keyword>
<dbReference type="InterPro" id="IPR027417">
    <property type="entry name" value="P-loop_NTPase"/>
</dbReference>
<reference evidence="6 7" key="1">
    <citation type="submission" date="2021-03" db="EMBL/GenBank/DDBJ databases">
        <authorList>
            <person name="Lee D.-H."/>
        </authorList>
    </citation>
    <scope>NUCLEOTIDE SEQUENCE [LARGE SCALE GENOMIC DNA]</scope>
    <source>
        <strain evidence="6 7">MMS20-R2-23</strain>
    </source>
</reference>
<dbReference type="EMBL" id="JAGFWR010000002">
    <property type="protein sequence ID" value="MBO4160190.1"/>
    <property type="molecule type" value="Genomic_DNA"/>
</dbReference>
<dbReference type="Gene3D" id="2.40.30.10">
    <property type="entry name" value="Translation factors"/>
    <property type="match status" value="1"/>
</dbReference>
<dbReference type="InterPro" id="IPR036390">
    <property type="entry name" value="WH_DNA-bd_sf"/>
</dbReference>
<name>A0ABS3V3K0_9ACTN</name>
<keyword evidence="3" id="KW-0648">Protein biosynthesis</keyword>
<dbReference type="InterPro" id="IPR009000">
    <property type="entry name" value="Transl_B-barrel_sf"/>
</dbReference>
<organism evidence="6 7">
    <name type="scientific">Micromonospora antibiotica</name>
    <dbReference type="NCBI Taxonomy" id="2807623"/>
    <lineage>
        <taxon>Bacteria</taxon>
        <taxon>Bacillati</taxon>
        <taxon>Actinomycetota</taxon>
        <taxon>Actinomycetes</taxon>
        <taxon>Micromonosporales</taxon>
        <taxon>Micromonosporaceae</taxon>
        <taxon>Micromonospora</taxon>
    </lineage>
</organism>
<keyword evidence="4" id="KW-0547">Nucleotide-binding</keyword>
<feature type="domain" description="Tr-type G" evidence="5">
    <location>
        <begin position="1"/>
        <end position="170"/>
    </location>
</feature>
<comment type="caution">
    <text evidence="6">The sequence shown here is derived from an EMBL/GenBank/DDBJ whole genome shotgun (WGS) entry which is preliminary data.</text>
</comment>
<dbReference type="InterPro" id="IPR057335">
    <property type="entry name" value="Beta-barrel_SelB"/>
</dbReference>
<keyword evidence="6" id="KW-0251">Elongation factor</keyword>
<dbReference type="InterPro" id="IPR050055">
    <property type="entry name" value="EF-Tu_GTPase"/>
</dbReference>
<evidence type="ECO:0000313" key="6">
    <source>
        <dbReference type="EMBL" id="MBO4160190.1"/>
    </source>
</evidence>
<dbReference type="PROSITE" id="PS51722">
    <property type="entry name" value="G_TR_2"/>
    <property type="match status" value="1"/>
</dbReference>
<dbReference type="InterPro" id="IPR000795">
    <property type="entry name" value="T_Tr_GTP-bd_dom"/>
</dbReference>
<evidence type="ECO:0000256" key="2">
    <source>
        <dbReference type="ARBA" id="ARBA00022490"/>
    </source>
</evidence>
<dbReference type="Gene3D" id="3.40.50.300">
    <property type="entry name" value="P-loop containing nucleotide triphosphate hydrolases"/>
    <property type="match status" value="1"/>
</dbReference>
<dbReference type="Gene3D" id="1.10.10.10">
    <property type="entry name" value="Winged helix-like DNA-binding domain superfamily/Winged helix DNA-binding domain"/>
    <property type="match status" value="1"/>
</dbReference>
<accession>A0ABS3V3K0</accession>
<dbReference type="InterPro" id="IPR015191">
    <property type="entry name" value="SelB_WHD4"/>
</dbReference>
<dbReference type="Pfam" id="PF00009">
    <property type="entry name" value="GTP_EFTU"/>
    <property type="match status" value="1"/>
</dbReference>
<dbReference type="InterPro" id="IPR004535">
    <property type="entry name" value="Transl_elong_SelB"/>
</dbReference>
<dbReference type="RefSeq" id="WP_208565894.1">
    <property type="nucleotide sequence ID" value="NZ_JAGFWR010000002.1"/>
</dbReference>
<evidence type="ECO:0000256" key="4">
    <source>
        <dbReference type="ARBA" id="ARBA00023134"/>
    </source>
</evidence>
<dbReference type="Proteomes" id="UP000671399">
    <property type="component" value="Unassembled WGS sequence"/>
</dbReference>